<comment type="caution">
    <text evidence="7">The sequence shown here is derived from an EMBL/GenBank/DDBJ whole genome shotgun (WGS) entry which is preliminary data.</text>
</comment>
<dbReference type="EMBL" id="CAJNNW010017961">
    <property type="protein sequence ID" value="CAE8662094.1"/>
    <property type="molecule type" value="Genomic_DNA"/>
</dbReference>
<proteinExistence type="predicted"/>
<dbReference type="PROSITE" id="PS51296">
    <property type="entry name" value="RIESKE"/>
    <property type="match status" value="1"/>
</dbReference>
<keyword evidence="2" id="KW-0479">Metal-binding</keyword>
<evidence type="ECO:0000259" key="6">
    <source>
        <dbReference type="PROSITE" id="PS51296"/>
    </source>
</evidence>
<dbReference type="GO" id="GO:0051537">
    <property type="term" value="F:2 iron, 2 sulfur cluster binding"/>
    <property type="evidence" value="ECO:0007669"/>
    <property type="project" value="UniProtKB-KW"/>
</dbReference>
<comment type="cofactor">
    <cofactor evidence="5">
        <name>[2Fe-2S] cluster</name>
        <dbReference type="ChEBI" id="CHEBI:190135"/>
    </cofactor>
</comment>
<dbReference type="InterPro" id="IPR017941">
    <property type="entry name" value="Rieske_2Fe-2S"/>
</dbReference>
<organism evidence="7 8">
    <name type="scientific">Polarella glacialis</name>
    <name type="common">Dinoflagellate</name>
    <dbReference type="NCBI Taxonomy" id="89957"/>
    <lineage>
        <taxon>Eukaryota</taxon>
        <taxon>Sar</taxon>
        <taxon>Alveolata</taxon>
        <taxon>Dinophyceae</taxon>
        <taxon>Suessiales</taxon>
        <taxon>Suessiaceae</taxon>
        <taxon>Polarella</taxon>
    </lineage>
</organism>
<evidence type="ECO:0000313" key="7">
    <source>
        <dbReference type="EMBL" id="CAE8662094.1"/>
    </source>
</evidence>
<feature type="domain" description="Rieske" evidence="6">
    <location>
        <begin position="257"/>
        <end position="358"/>
    </location>
</feature>
<dbReference type="GO" id="GO:0046872">
    <property type="term" value="F:metal ion binding"/>
    <property type="evidence" value="ECO:0007669"/>
    <property type="project" value="UniProtKB-KW"/>
</dbReference>
<name>A0A813J3X8_POLGL</name>
<dbReference type="Gene3D" id="2.102.10.10">
    <property type="entry name" value="Rieske [2Fe-2S] iron-sulphur domain"/>
    <property type="match status" value="1"/>
</dbReference>
<keyword evidence="4" id="KW-0411">Iron-sulfur</keyword>
<evidence type="ECO:0000256" key="1">
    <source>
        <dbReference type="ARBA" id="ARBA00022714"/>
    </source>
</evidence>
<keyword evidence="3" id="KW-0408">Iron</keyword>
<reference evidence="7" key="1">
    <citation type="submission" date="2021-02" db="EMBL/GenBank/DDBJ databases">
        <authorList>
            <person name="Dougan E. K."/>
            <person name="Rhodes N."/>
            <person name="Thang M."/>
            <person name="Chan C."/>
        </authorList>
    </citation>
    <scope>NUCLEOTIDE SEQUENCE</scope>
</reference>
<dbReference type="PANTHER" id="PTHR21496">
    <property type="entry name" value="FERREDOXIN-RELATED"/>
    <property type="match status" value="1"/>
</dbReference>
<accession>A0A813J3X8</accession>
<evidence type="ECO:0000256" key="5">
    <source>
        <dbReference type="ARBA" id="ARBA00034078"/>
    </source>
</evidence>
<gene>
    <name evidence="7" type="ORF">PGLA2088_LOCUS14723</name>
</gene>
<keyword evidence="1" id="KW-0001">2Fe-2S</keyword>
<dbReference type="InterPro" id="IPR036922">
    <property type="entry name" value="Rieske_2Fe-2S_sf"/>
</dbReference>
<evidence type="ECO:0000256" key="3">
    <source>
        <dbReference type="ARBA" id="ARBA00023004"/>
    </source>
</evidence>
<dbReference type="Proteomes" id="UP000626109">
    <property type="component" value="Unassembled WGS sequence"/>
</dbReference>
<evidence type="ECO:0000256" key="4">
    <source>
        <dbReference type="ARBA" id="ARBA00023014"/>
    </source>
</evidence>
<dbReference type="Pfam" id="PF00355">
    <property type="entry name" value="Rieske"/>
    <property type="match status" value="1"/>
</dbReference>
<evidence type="ECO:0000313" key="8">
    <source>
        <dbReference type="Proteomes" id="UP000626109"/>
    </source>
</evidence>
<protein>
    <recommendedName>
        <fullName evidence="6">Rieske domain-containing protein</fullName>
    </recommendedName>
</protein>
<evidence type="ECO:0000256" key="2">
    <source>
        <dbReference type="ARBA" id="ARBA00022723"/>
    </source>
</evidence>
<sequence>MLEAQGETLRLSLDGQSILVPAAGTLSATKLSTCGLAESGSRPRLEQSLASSSRLDQSLSLAGTSRLVPPLSASGGARAPQETEAIAPLCGLTGSGSGTMKEALSVLQAAAMAGSSSAGKGTQAASEVRAQDLGTDGRAFADLVAAIARTMLPEIYSASIFEAMATENSDTNGIAESFVAAPGALARPVALRGSGVAPAAADPAGASNMGAFAVAAALGGAAAFGAAAARSRASGRQAKTAARYTTQVILPSLAWIRTGLKKADIDPCGLKAVTLAGNDVLVGRTEAGKLFTVGNLCPHIGTPMSEGADVIGDVIVCPLHGSSFKVTTGELLDWCVSPPIIGPLTGLLIEKKNMLIFECRESGIFGGGDIEVLVDTNAKKAYEADYWKGLLDAQGKDDGSFY</sequence>
<dbReference type="SUPFAM" id="SSF50022">
    <property type="entry name" value="ISP domain"/>
    <property type="match status" value="1"/>
</dbReference>
<dbReference type="AlphaFoldDB" id="A0A813J3X8"/>
<dbReference type="PANTHER" id="PTHR21496:SF0">
    <property type="entry name" value="RIESKE DOMAIN-CONTAINING PROTEIN"/>
    <property type="match status" value="1"/>
</dbReference>